<dbReference type="AlphaFoldDB" id="A0A6C0LXW0"/>
<reference evidence="1" key="1">
    <citation type="journal article" date="2020" name="Nature">
        <title>Giant virus diversity and host interactions through global metagenomics.</title>
        <authorList>
            <person name="Schulz F."/>
            <person name="Roux S."/>
            <person name="Paez-Espino D."/>
            <person name="Jungbluth S."/>
            <person name="Walsh D.A."/>
            <person name="Denef V.J."/>
            <person name="McMahon K.D."/>
            <person name="Konstantinidis K.T."/>
            <person name="Eloe-Fadrosh E.A."/>
            <person name="Kyrpides N.C."/>
            <person name="Woyke T."/>
        </authorList>
    </citation>
    <scope>NUCLEOTIDE SEQUENCE</scope>
    <source>
        <strain evidence="1">GVMAG-S-1017745-26</strain>
    </source>
</reference>
<protein>
    <submittedName>
        <fullName evidence="1">Uncharacterized protein</fullName>
    </submittedName>
</protein>
<sequence length="121" mass="13641">MNFIFNILLLFFLSLLNEGQSTLYGKYCSNIFGNKLDISILNNTANISIDLFGKQINCNKELFNLSNNKLLFSNNQSDCLNINLKKFGACPCPPNIIYDNKSNSLEILDTPMGTLFLKNCN</sequence>
<accession>A0A6C0LXW0</accession>
<dbReference type="EMBL" id="MN740584">
    <property type="protein sequence ID" value="QHU35153.1"/>
    <property type="molecule type" value="Genomic_DNA"/>
</dbReference>
<name>A0A6C0LXW0_9ZZZZ</name>
<evidence type="ECO:0000313" key="1">
    <source>
        <dbReference type="EMBL" id="QHU35153.1"/>
    </source>
</evidence>
<organism evidence="1">
    <name type="scientific">viral metagenome</name>
    <dbReference type="NCBI Taxonomy" id="1070528"/>
    <lineage>
        <taxon>unclassified sequences</taxon>
        <taxon>metagenomes</taxon>
        <taxon>organismal metagenomes</taxon>
    </lineage>
</organism>
<proteinExistence type="predicted"/>